<evidence type="ECO:0000313" key="3">
    <source>
        <dbReference type="Proteomes" id="UP000465361"/>
    </source>
</evidence>
<evidence type="ECO:0000256" key="1">
    <source>
        <dbReference type="SAM" id="Phobius"/>
    </source>
</evidence>
<dbReference type="AlphaFoldDB" id="A0A7I9Y1J3"/>
<comment type="caution">
    <text evidence="2">The sequence shown here is derived from an EMBL/GenBank/DDBJ whole genome shotgun (WGS) entry which is preliminary data.</text>
</comment>
<keyword evidence="1" id="KW-0812">Transmembrane</keyword>
<proteinExistence type="predicted"/>
<sequence length="77" mass="8095">MRYTPSYPGSWCFAAPQGALQRAWGFRGVAGAGSLLFGLWHIAASLGLTRRNVGFTRVFGGGTVGALAAAVVWHLTT</sequence>
<reference evidence="2 3" key="1">
    <citation type="journal article" date="2019" name="Emerg. Microbes Infect.">
        <title>Comprehensive subspecies identification of 175 nontuberculous mycobacteria species based on 7547 genomic profiles.</title>
        <authorList>
            <person name="Matsumoto Y."/>
            <person name="Kinjo T."/>
            <person name="Motooka D."/>
            <person name="Nabeya D."/>
            <person name="Jung N."/>
            <person name="Uechi K."/>
            <person name="Horii T."/>
            <person name="Iida T."/>
            <person name="Fujita J."/>
            <person name="Nakamura S."/>
        </authorList>
    </citation>
    <scope>NUCLEOTIDE SEQUENCE [LARGE SCALE GENOMIC DNA]</scope>
    <source>
        <strain evidence="2 3">JCM 17322</strain>
    </source>
</reference>
<feature type="transmembrane region" description="Helical" evidence="1">
    <location>
        <begin position="24"/>
        <end position="43"/>
    </location>
</feature>
<gene>
    <name evidence="2" type="ORF">MBOT_33170</name>
</gene>
<keyword evidence="3" id="KW-1185">Reference proteome</keyword>
<keyword evidence="1" id="KW-1133">Transmembrane helix</keyword>
<feature type="transmembrane region" description="Helical" evidence="1">
    <location>
        <begin position="55"/>
        <end position="75"/>
    </location>
</feature>
<organism evidence="2 3">
    <name type="scientific">Mycobacterium botniense</name>
    <dbReference type="NCBI Taxonomy" id="84962"/>
    <lineage>
        <taxon>Bacteria</taxon>
        <taxon>Bacillati</taxon>
        <taxon>Actinomycetota</taxon>
        <taxon>Actinomycetes</taxon>
        <taxon>Mycobacteriales</taxon>
        <taxon>Mycobacteriaceae</taxon>
        <taxon>Mycobacterium</taxon>
    </lineage>
</organism>
<name>A0A7I9Y1J3_9MYCO</name>
<protein>
    <submittedName>
        <fullName evidence="2">Uncharacterized protein</fullName>
    </submittedName>
</protein>
<accession>A0A7I9Y1J3</accession>
<dbReference type="EMBL" id="BLKW01000004">
    <property type="protein sequence ID" value="GFG75952.1"/>
    <property type="molecule type" value="Genomic_DNA"/>
</dbReference>
<evidence type="ECO:0000313" key="2">
    <source>
        <dbReference type="EMBL" id="GFG75952.1"/>
    </source>
</evidence>
<dbReference type="Proteomes" id="UP000465361">
    <property type="component" value="Unassembled WGS sequence"/>
</dbReference>
<keyword evidence="1" id="KW-0472">Membrane</keyword>